<dbReference type="OrthoDB" id="420046at2759"/>
<accession>A0A9N9PHZ6</accession>
<dbReference type="SUPFAM" id="SSF53383">
    <property type="entry name" value="PLP-dependent transferases"/>
    <property type="match status" value="1"/>
</dbReference>
<evidence type="ECO:0000313" key="1">
    <source>
        <dbReference type="EMBL" id="CAG8953734.1"/>
    </source>
</evidence>
<gene>
    <name evidence="1" type="ORF">HYFRA_00006623</name>
</gene>
<name>A0A9N9PHZ6_9HELO</name>
<dbReference type="InterPro" id="IPR015424">
    <property type="entry name" value="PyrdxlP-dep_Trfase"/>
</dbReference>
<dbReference type="Proteomes" id="UP000696280">
    <property type="component" value="Unassembled WGS sequence"/>
</dbReference>
<dbReference type="InterPro" id="IPR015421">
    <property type="entry name" value="PyrdxlP-dep_Trfase_major"/>
</dbReference>
<sequence length="114" mass="12129">MADFSIASSREAFPALKQEQVFFDNAGGSQTLGSVIDSICGYLSKTNVQLGATYNISEKSTSLYSAGYEAAAKYINASPDNIGKLPTSLNFWAPQQLNSSAISPLPSISLKAQR</sequence>
<keyword evidence="2" id="KW-1185">Reference proteome</keyword>
<reference evidence="1" key="1">
    <citation type="submission" date="2021-07" db="EMBL/GenBank/DDBJ databases">
        <authorList>
            <person name="Durling M."/>
        </authorList>
    </citation>
    <scope>NUCLEOTIDE SEQUENCE</scope>
</reference>
<proteinExistence type="predicted"/>
<evidence type="ECO:0000313" key="2">
    <source>
        <dbReference type="Proteomes" id="UP000696280"/>
    </source>
</evidence>
<organism evidence="1 2">
    <name type="scientific">Hymenoscyphus fraxineus</name>
    <dbReference type="NCBI Taxonomy" id="746836"/>
    <lineage>
        <taxon>Eukaryota</taxon>
        <taxon>Fungi</taxon>
        <taxon>Dikarya</taxon>
        <taxon>Ascomycota</taxon>
        <taxon>Pezizomycotina</taxon>
        <taxon>Leotiomycetes</taxon>
        <taxon>Helotiales</taxon>
        <taxon>Helotiaceae</taxon>
        <taxon>Hymenoscyphus</taxon>
    </lineage>
</organism>
<protein>
    <submittedName>
        <fullName evidence="1">Uncharacterized protein</fullName>
    </submittedName>
</protein>
<comment type="caution">
    <text evidence="1">The sequence shown here is derived from an EMBL/GenBank/DDBJ whole genome shotgun (WGS) entry which is preliminary data.</text>
</comment>
<dbReference type="AlphaFoldDB" id="A0A9N9PHZ6"/>
<dbReference type="EMBL" id="CAJVRL010000052">
    <property type="protein sequence ID" value="CAG8953734.1"/>
    <property type="molecule type" value="Genomic_DNA"/>
</dbReference>
<dbReference type="Gene3D" id="3.40.640.10">
    <property type="entry name" value="Type I PLP-dependent aspartate aminotransferase-like (Major domain)"/>
    <property type="match status" value="1"/>
</dbReference>